<dbReference type="PANTHER" id="PTHR45138:SF9">
    <property type="entry name" value="DIGUANYLATE CYCLASE DGCM-RELATED"/>
    <property type="match status" value="1"/>
</dbReference>
<protein>
    <recommendedName>
        <fullName evidence="1">diguanylate cyclase</fullName>
        <ecNumber evidence="1">2.7.7.65</ecNumber>
    </recommendedName>
</protein>
<proteinExistence type="predicted"/>
<gene>
    <name evidence="5" type="ORF">G7087_01885</name>
</gene>
<sequence>MTLHPPTILVLLLLGYVMLGLQLAMVRRRLNEVEALRRWSWGNSLLLAGHLMLLARIVVPLPVSVIAGNTLILLGECAYVAALQQFIDDRPLPRWVRRTCGFCVAAMVPLALFDTPTRVFVASVLTPLPAIWGAWLVWRARHRVERSLWPVGAGLALIALALLARGGHAALNPSYYTDPMLPGGMQAALLLTSFVALLGSGFGFVLACTERATRSLEHLASHDHLTGALNRQPAELLLTNALQRARRDRSTVAYVLIDLDRFKSINDRHGHVFGDEVLRRFAQTVDARLRATDVFSRCGGEEFGLVLPDSDAAGALGVVEELRQACAAMGLMTDDGCPFVLTFSAGVALSPSGRVGAEALYRNADRALYEAKHAGRDRVVLAQPEAPQTT</sequence>
<dbReference type="Pfam" id="PF00990">
    <property type="entry name" value="GGDEF"/>
    <property type="match status" value="1"/>
</dbReference>
<dbReference type="RefSeq" id="WP_029718674.1">
    <property type="nucleotide sequence ID" value="NZ_JAAOCD010000001.1"/>
</dbReference>
<dbReference type="Gene3D" id="3.30.70.270">
    <property type="match status" value="1"/>
</dbReference>
<dbReference type="InterPro" id="IPR050469">
    <property type="entry name" value="Diguanylate_Cyclase"/>
</dbReference>
<feature type="transmembrane region" description="Helical" evidence="3">
    <location>
        <begin position="147"/>
        <end position="167"/>
    </location>
</feature>
<comment type="catalytic activity">
    <reaction evidence="2">
        <text>2 GTP = 3',3'-c-di-GMP + 2 diphosphate</text>
        <dbReference type="Rhea" id="RHEA:24898"/>
        <dbReference type="ChEBI" id="CHEBI:33019"/>
        <dbReference type="ChEBI" id="CHEBI:37565"/>
        <dbReference type="ChEBI" id="CHEBI:58805"/>
        <dbReference type="EC" id="2.7.7.65"/>
    </reaction>
</comment>
<dbReference type="SUPFAM" id="SSF55073">
    <property type="entry name" value="Nucleotide cyclase"/>
    <property type="match status" value="1"/>
</dbReference>
<dbReference type="EMBL" id="JAAOCD010000001">
    <property type="protein sequence ID" value="NHK97118.1"/>
    <property type="molecule type" value="Genomic_DNA"/>
</dbReference>
<dbReference type="NCBIfam" id="TIGR00254">
    <property type="entry name" value="GGDEF"/>
    <property type="match status" value="1"/>
</dbReference>
<dbReference type="InterPro" id="IPR029787">
    <property type="entry name" value="Nucleotide_cyclase"/>
</dbReference>
<evidence type="ECO:0000313" key="5">
    <source>
        <dbReference type="EMBL" id="NHK97118.1"/>
    </source>
</evidence>
<feature type="transmembrane region" description="Helical" evidence="3">
    <location>
        <begin position="6"/>
        <end position="26"/>
    </location>
</feature>
<evidence type="ECO:0000259" key="4">
    <source>
        <dbReference type="PROSITE" id="PS50887"/>
    </source>
</evidence>
<accession>A0ABX0HPW5</accession>
<organism evidence="5 6">
    <name type="scientific">Rubrivivax benzoatilyticus</name>
    <dbReference type="NCBI Taxonomy" id="316997"/>
    <lineage>
        <taxon>Bacteria</taxon>
        <taxon>Pseudomonadati</taxon>
        <taxon>Pseudomonadota</taxon>
        <taxon>Betaproteobacteria</taxon>
        <taxon>Burkholderiales</taxon>
        <taxon>Sphaerotilaceae</taxon>
        <taxon>Rubrivivax</taxon>
    </lineage>
</organism>
<evidence type="ECO:0000256" key="2">
    <source>
        <dbReference type="ARBA" id="ARBA00034247"/>
    </source>
</evidence>
<dbReference type="EC" id="2.7.7.65" evidence="1"/>
<feature type="domain" description="GGDEF" evidence="4">
    <location>
        <begin position="250"/>
        <end position="384"/>
    </location>
</feature>
<comment type="caution">
    <text evidence="5">The sequence shown here is derived from an EMBL/GenBank/DDBJ whole genome shotgun (WGS) entry which is preliminary data.</text>
</comment>
<feature type="transmembrane region" description="Helical" evidence="3">
    <location>
        <begin position="95"/>
        <end position="113"/>
    </location>
</feature>
<dbReference type="PROSITE" id="PS50887">
    <property type="entry name" value="GGDEF"/>
    <property type="match status" value="1"/>
</dbReference>
<keyword evidence="3" id="KW-0472">Membrane</keyword>
<evidence type="ECO:0000256" key="3">
    <source>
        <dbReference type="SAM" id="Phobius"/>
    </source>
</evidence>
<dbReference type="Proteomes" id="UP000802098">
    <property type="component" value="Unassembled WGS sequence"/>
</dbReference>
<keyword evidence="3" id="KW-1133">Transmembrane helix</keyword>
<dbReference type="InterPro" id="IPR000160">
    <property type="entry name" value="GGDEF_dom"/>
</dbReference>
<name>A0ABX0HPW5_9BURK</name>
<keyword evidence="6" id="KW-1185">Reference proteome</keyword>
<dbReference type="PANTHER" id="PTHR45138">
    <property type="entry name" value="REGULATORY COMPONENTS OF SENSORY TRANSDUCTION SYSTEM"/>
    <property type="match status" value="1"/>
</dbReference>
<evidence type="ECO:0000256" key="1">
    <source>
        <dbReference type="ARBA" id="ARBA00012528"/>
    </source>
</evidence>
<keyword evidence="3" id="KW-0812">Transmembrane</keyword>
<feature type="transmembrane region" description="Helical" evidence="3">
    <location>
        <begin position="119"/>
        <end position="138"/>
    </location>
</feature>
<feature type="transmembrane region" description="Helical" evidence="3">
    <location>
        <begin position="187"/>
        <end position="208"/>
    </location>
</feature>
<reference evidence="5 6" key="1">
    <citation type="submission" date="2020-03" db="EMBL/GenBank/DDBJ databases">
        <title>Rubrivivax benzoatilyticus JA2 (sequenced after 10 years sub-culturing).</title>
        <authorList>
            <person name="Gupta D."/>
            <person name="Chintalapati S."/>
            <person name="Chintalapati V.R."/>
        </authorList>
    </citation>
    <scope>NUCLEOTIDE SEQUENCE [LARGE SCALE GENOMIC DNA]</scope>
    <source>
        <strain evidence="5 6">JA2-Mal</strain>
    </source>
</reference>
<evidence type="ECO:0000313" key="6">
    <source>
        <dbReference type="Proteomes" id="UP000802098"/>
    </source>
</evidence>
<dbReference type="SMART" id="SM00267">
    <property type="entry name" value="GGDEF"/>
    <property type="match status" value="1"/>
</dbReference>
<dbReference type="InterPro" id="IPR043128">
    <property type="entry name" value="Rev_trsase/Diguanyl_cyclase"/>
</dbReference>
<dbReference type="CDD" id="cd01949">
    <property type="entry name" value="GGDEF"/>
    <property type="match status" value="1"/>
</dbReference>